<dbReference type="Proteomes" id="UP001066276">
    <property type="component" value="Chromosome 1_1"/>
</dbReference>
<dbReference type="PANTHER" id="PTHR13617">
    <property type="entry name" value="PROTEIN ABHD18"/>
    <property type="match status" value="1"/>
</dbReference>
<evidence type="ECO:0000313" key="1">
    <source>
        <dbReference type="EMBL" id="KAJ1217033.1"/>
    </source>
</evidence>
<keyword evidence="2" id="KW-1185">Reference proteome</keyword>
<dbReference type="Pfam" id="PF09752">
    <property type="entry name" value="ABHD18"/>
    <property type="match status" value="1"/>
</dbReference>
<name>A0AAV7WV91_PLEWA</name>
<organism evidence="1 2">
    <name type="scientific">Pleurodeles waltl</name>
    <name type="common">Iberian ribbed newt</name>
    <dbReference type="NCBI Taxonomy" id="8319"/>
    <lineage>
        <taxon>Eukaryota</taxon>
        <taxon>Metazoa</taxon>
        <taxon>Chordata</taxon>
        <taxon>Craniata</taxon>
        <taxon>Vertebrata</taxon>
        <taxon>Euteleostomi</taxon>
        <taxon>Amphibia</taxon>
        <taxon>Batrachia</taxon>
        <taxon>Caudata</taxon>
        <taxon>Salamandroidea</taxon>
        <taxon>Salamandridae</taxon>
        <taxon>Pleurodelinae</taxon>
        <taxon>Pleurodeles</taxon>
    </lineage>
</organism>
<sequence length="189" mass="22015">MTSRGLQIPKLVGVRRELEVVRCGSASVGRREWCNYLKRLFAFRKLIGDREKCKHLVPDDYPLYIDKVEEQIDCKILDGHFISPFSHYVPDVMPSECVTARFQFIVPKEWKSKYRPVCIHLAGTGDHYYWRRRTLMARPMIKEAGMASLLLENPYYILFSLALMKSVTKDIVTVLVGTESYTNYEKQAQ</sequence>
<protein>
    <submittedName>
        <fullName evidence="1">Uncharacterized protein</fullName>
    </submittedName>
</protein>
<dbReference type="EMBL" id="JANPWB010000001">
    <property type="protein sequence ID" value="KAJ1217033.1"/>
    <property type="molecule type" value="Genomic_DNA"/>
</dbReference>
<comment type="caution">
    <text evidence="1">The sequence shown here is derived from an EMBL/GenBank/DDBJ whole genome shotgun (WGS) entry which is preliminary data.</text>
</comment>
<gene>
    <name evidence="1" type="ORF">NDU88_004630</name>
</gene>
<dbReference type="InterPro" id="IPR019149">
    <property type="entry name" value="ABHD18"/>
</dbReference>
<evidence type="ECO:0000313" key="2">
    <source>
        <dbReference type="Proteomes" id="UP001066276"/>
    </source>
</evidence>
<dbReference type="AlphaFoldDB" id="A0AAV7WV91"/>
<reference evidence="1" key="1">
    <citation type="journal article" date="2022" name="bioRxiv">
        <title>Sequencing and chromosome-scale assembly of the giantPleurodeles waltlgenome.</title>
        <authorList>
            <person name="Brown T."/>
            <person name="Elewa A."/>
            <person name="Iarovenko S."/>
            <person name="Subramanian E."/>
            <person name="Araus A.J."/>
            <person name="Petzold A."/>
            <person name="Susuki M."/>
            <person name="Suzuki K.-i.T."/>
            <person name="Hayashi T."/>
            <person name="Toyoda A."/>
            <person name="Oliveira C."/>
            <person name="Osipova E."/>
            <person name="Leigh N.D."/>
            <person name="Simon A."/>
            <person name="Yun M.H."/>
        </authorList>
    </citation>
    <scope>NUCLEOTIDE SEQUENCE</scope>
    <source>
        <strain evidence="1">20211129_DDA</strain>
        <tissue evidence="1">Liver</tissue>
    </source>
</reference>
<dbReference type="PANTHER" id="PTHR13617:SF14">
    <property type="entry name" value="PROTEIN ABHD18"/>
    <property type="match status" value="1"/>
</dbReference>
<proteinExistence type="predicted"/>
<accession>A0AAV7WV91</accession>